<keyword evidence="1" id="KW-0732">Signal</keyword>
<keyword evidence="3" id="KW-1185">Reference proteome</keyword>
<reference evidence="2 3" key="1">
    <citation type="submission" date="2014-04" db="EMBL/GenBank/DDBJ databases">
        <authorList>
            <consortium name="DOE Joint Genome Institute"/>
            <person name="Kuo A."/>
            <person name="Kohler A."/>
            <person name="Nagy L.G."/>
            <person name="Floudas D."/>
            <person name="Copeland A."/>
            <person name="Barry K.W."/>
            <person name="Cichocki N."/>
            <person name="Veneault-Fourrey C."/>
            <person name="LaButti K."/>
            <person name="Lindquist E.A."/>
            <person name="Lipzen A."/>
            <person name="Lundell T."/>
            <person name="Morin E."/>
            <person name="Murat C."/>
            <person name="Sun H."/>
            <person name="Tunlid A."/>
            <person name="Henrissat B."/>
            <person name="Grigoriev I.V."/>
            <person name="Hibbett D.S."/>
            <person name="Martin F."/>
            <person name="Nordberg H.P."/>
            <person name="Cantor M.N."/>
            <person name="Hua S.X."/>
        </authorList>
    </citation>
    <scope>NUCLEOTIDE SEQUENCE [LARGE SCALE GENOMIC DNA]</scope>
    <source>
        <strain evidence="2 3">LaAM-08-1</strain>
    </source>
</reference>
<name>A0A0C9Y7Q2_9AGAR</name>
<dbReference type="EMBL" id="KN838573">
    <property type="protein sequence ID" value="KIK04048.1"/>
    <property type="molecule type" value="Genomic_DNA"/>
</dbReference>
<proteinExistence type="predicted"/>
<gene>
    <name evidence="2" type="ORF">K443DRAFT_93910</name>
</gene>
<dbReference type="Proteomes" id="UP000054477">
    <property type="component" value="Unassembled WGS sequence"/>
</dbReference>
<dbReference type="AlphaFoldDB" id="A0A0C9Y7Q2"/>
<accession>A0A0C9Y7Q2</accession>
<reference evidence="3" key="2">
    <citation type="submission" date="2015-01" db="EMBL/GenBank/DDBJ databases">
        <title>Evolutionary Origins and Diversification of the Mycorrhizal Mutualists.</title>
        <authorList>
            <consortium name="DOE Joint Genome Institute"/>
            <consortium name="Mycorrhizal Genomics Consortium"/>
            <person name="Kohler A."/>
            <person name="Kuo A."/>
            <person name="Nagy L.G."/>
            <person name="Floudas D."/>
            <person name="Copeland A."/>
            <person name="Barry K.W."/>
            <person name="Cichocki N."/>
            <person name="Veneault-Fourrey C."/>
            <person name="LaButti K."/>
            <person name="Lindquist E.A."/>
            <person name="Lipzen A."/>
            <person name="Lundell T."/>
            <person name="Morin E."/>
            <person name="Murat C."/>
            <person name="Riley R."/>
            <person name="Ohm R."/>
            <person name="Sun H."/>
            <person name="Tunlid A."/>
            <person name="Henrissat B."/>
            <person name="Grigoriev I.V."/>
            <person name="Hibbett D.S."/>
            <person name="Martin F."/>
        </authorList>
    </citation>
    <scope>NUCLEOTIDE SEQUENCE [LARGE SCALE GENOMIC DNA]</scope>
    <source>
        <strain evidence="3">LaAM-08-1</strain>
    </source>
</reference>
<protein>
    <submittedName>
        <fullName evidence="2">Uncharacterized protein</fullName>
    </submittedName>
</protein>
<evidence type="ECO:0000313" key="2">
    <source>
        <dbReference type="EMBL" id="KIK04048.1"/>
    </source>
</evidence>
<organism evidence="2 3">
    <name type="scientific">Laccaria amethystina LaAM-08-1</name>
    <dbReference type="NCBI Taxonomy" id="1095629"/>
    <lineage>
        <taxon>Eukaryota</taxon>
        <taxon>Fungi</taxon>
        <taxon>Dikarya</taxon>
        <taxon>Basidiomycota</taxon>
        <taxon>Agaricomycotina</taxon>
        <taxon>Agaricomycetes</taxon>
        <taxon>Agaricomycetidae</taxon>
        <taxon>Agaricales</taxon>
        <taxon>Agaricineae</taxon>
        <taxon>Hydnangiaceae</taxon>
        <taxon>Laccaria</taxon>
    </lineage>
</organism>
<sequence>MFFKIPAFTFIALFTLLFSLLTVCAHAPPTVPGSLIERTYSCHNSPMAYRSDAATINAQEWELKRTDRIQCRLSNVHVACVPNPNPYSEACQSTCQV</sequence>
<evidence type="ECO:0000256" key="1">
    <source>
        <dbReference type="SAM" id="SignalP"/>
    </source>
</evidence>
<dbReference type="HOGENOM" id="CLU_174962_0_0_1"/>
<feature type="signal peptide" evidence="1">
    <location>
        <begin position="1"/>
        <end position="27"/>
    </location>
</feature>
<evidence type="ECO:0000313" key="3">
    <source>
        <dbReference type="Proteomes" id="UP000054477"/>
    </source>
</evidence>
<feature type="chain" id="PRO_5002206313" evidence="1">
    <location>
        <begin position="28"/>
        <end position="97"/>
    </location>
</feature>